<dbReference type="PANTHER" id="PTHR33204">
    <property type="entry name" value="TRANSCRIPTIONAL REGULATOR, MARR FAMILY"/>
    <property type="match status" value="1"/>
</dbReference>
<dbReference type="InterPro" id="IPR011991">
    <property type="entry name" value="ArsR-like_HTH"/>
</dbReference>
<keyword evidence="2" id="KW-0238">DNA-binding</keyword>
<dbReference type="Proteomes" id="UP000614058">
    <property type="component" value="Unassembled WGS sequence"/>
</dbReference>
<protein>
    <submittedName>
        <fullName evidence="5">Helix-turn-helix transcriptional regulator</fullName>
    </submittedName>
</protein>
<dbReference type="PANTHER" id="PTHR33204:SF29">
    <property type="entry name" value="TRANSCRIPTIONAL REGULATOR"/>
    <property type="match status" value="1"/>
</dbReference>
<keyword evidence="1" id="KW-0805">Transcription regulation</keyword>
<evidence type="ECO:0000313" key="6">
    <source>
        <dbReference type="Proteomes" id="UP000614058"/>
    </source>
</evidence>
<organism evidence="5 6">
    <name type="scientific">Kingella bonacorsii</name>
    <dbReference type="NCBI Taxonomy" id="2796361"/>
    <lineage>
        <taxon>Bacteria</taxon>
        <taxon>Pseudomonadati</taxon>
        <taxon>Pseudomonadota</taxon>
        <taxon>Betaproteobacteria</taxon>
        <taxon>Neisseriales</taxon>
        <taxon>Neisseriaceae</taxon>
        <taxon>Kingella</taxon>
    </lineage>
</organism>
<evidence type="ECO:0000256" key="1">
    <source>
        <dbReference type="ARBA" id="ARBA00023015"/>
    </source>
</evidence>
<dbReference type="InterPro" id="IPR036390">
    <property type="entry name" value="WH_DNA-bd_sf"/>
</dbReference>
<dbReference type="Pfam" id="PF01638">
    <property type="entry name" value="HxlR"/>
    <property type="match status" value="1"/>
</dbReference>
<dbReference type="Gene3D" id="1.10.10.10">
    <property type="entry name" value="Winged helix-like DNA-binding domain superfamily/Winged helix DNA-binding domain"/>
    <property type="match status" value="1"/>
</dbReference>
<dbReference type="SUPFAM" id="SSF46785">
    <property type="entry name" value="Winged helix' DNA-binding domain"/>
    <property type="match status" value="1"/>
</dbReference>
<evidence type="ECO:0000256" key="2">
    <source>
        <dbReference type="ARBA" id="ARBA00023125"/>
    </source>
</evidence>
<evidence type="ECO:0000256" key="3">
    <source>
        <dbReference type="ARBA" id="ARBA00023163"/>
    </source>
</evidence>
<reference evidence="5 6" key="1">
    <citation type="journal article" date="2021" name="Pathogens">
        <title>Isolation and Characterization of Kingella bonacorsii sp. nov., A Novel Kingella Species Detected in a Stable Periodontitis Subject.</title>
        <authorList>
            <person name="Antezack A."/>
            <person name="Boxberger M."/>
            <person name="Rolland C."/>
            <person name="Monnet-Corti V."/>
            <person name="La Scola B."/>
        </authorList>
    </citation>
    <scope>NUCLEOTIDE SEQUENCE [LARGE SCALE GENOMIC DNA]</scope>
    <source>
        <strain evidence="5 6">Marseille-Q4569</strain>
    </source>
</reference>
<sequence length="112" mass="12437">MLSAIELTMKLVGGKWKCLILYHLGGGARRTRDLLERLGGISPKVLTEQLRQLEADGLVAREVFAEVPPRVEYRLSEEDKTFLPALYTLCDWGKAYGLRHGTATSPCPPPAE</sequence>
<keyword evidence="3" id="KW-0804">Transcription</keyword>
<comment type="caution">
    <text evidence="5">The sequence shown here is derived from an EMBL/GenBank/DDBJ whole genome shotgun (WGS) entry which is preliminary data.</text>
</comment>
<keyword evidence="6" id="KW-1185">Reference proteome</keyword>
<feature type="domain" description="HTH hxlR-type" evidence="4">
    <location>
        <begin position="3"/>
        <end position="101"/>
    </location>
</feature>
<dbReference type="PROSITE" id="PS51118">
    <property type="entry name" value="HTH_HXLR"/>
    <property type="match status" value="1"/>
</dbReference>
<evidence type="ECO:0000313" key="5">
    <source>
        <dbReference type="EMBL" id="MBK0395788.1"/>
    </source>
</evidence>
<evidence type="ECO:0000259" key="4">
    <source>
        <dbReference type="PROSITE" id="PS51118"/>
    </source>
</evidence>
<dbReference type="InterPro" id="IPR002577">
    <property type="entry name" value="HTH_HxlR"/>
</dbReference>
<dbReference type="RefSeq" id="WP_200521820.1">
    <property type="nucleotide sequence ID" value="NZ_JAEHNZ010000001.1"/>
</dbReference>
<dbReference type="CDD" id="cd00090">
    <property type="entry name" value="HTH_ARSR"/>
    <property type="match status" value="1"/>
</dbReference>
<accession>A0ABS1BRI2</accession>
<proteinExistence type="predicted"/>
<dbReference type="InterPro" id="IPR036388">
    <property type="entry name" value="WH-like_DNA-bd_sf"/>
</dbReference>
<dbReference type="EMBL" id="JAEHNZ010000001">
    <property type="protein sequence ID" value="MBK0395788.1"/>
    <property type="molecule type" value="Genomic_DNA"/>
</dbReference>
<gene>
    <name evidence="5" type="ORF">JDW22_04130</name>
</gene>
<name>A0ABS1BRI2_9NEIS</name>